<evidence type="ECO:0000256" key="2">
    <source>
        <dbReference type="ARBA" id="ARBA00009840"/>
    </source>
</evidence>
<name>A0AA95GGI5_9GAMM</name>
<evidence type="ECO:0000313" key="7">
    <source>
        <dbReference type="Proteomes" id="UP001177597"/>
    </source>
</evidence>
<keyword evidence="5" id="KW-1133">Transmembrane helix</keyword>
<dbReference type="PANTHER" id="PTHR30563">
    <property type="entry name" value="DNA RECOMBINATION PROTEIN RMUC"/>
    <property type="match status" value="1"/>
</dbReference>
<sequence>MDIQLLYAIIGFLTGTLFGGSLIWLVIAQKMNKKESELRDFYSIQASYEEKIAHLEYWKIECEHRDQELRSQREINRNQEVELREVMTRLEETRLAFEEKQRLLLNSEQRLNVQFENLANRIFEQNERRASEQNRQSLIALLTPFREQLDGFRRQVHESFSQEARERHTLAHEIRQLQQLNAEMAKETINLTKALKGDTKIQGNWGETILSRILEASGLRQGHEFETQVSINTSNSRYQPDVIIRLPQGKDVVIDAKMSLTAYEHYFNSEDEQQRATALRGHVNSVRNHIKELGRKDYHQLNGLRSLDYVLMFIPLEPAYLIALREAPELIDEGLRNNILLVCPSTLLVAVRTINNLWRYERQSQNAQVIAERAARMYDKMRLFVDDIQVLGQSLSKAQLNYQSAIKKLAEGKGNLISQAESLKELGIEVKRPIDTEFSKQTAKSLIKKNR</sequence>
<feature type="transmembrane region" description="Helical" evidence="5">
    <location>
        <begin position="6"/>
        <end position="27"/>
    </location>
</feature>
<gene>
    <name evidence="6" type="primary">rmuC</name>
    <name evidence="6" type="ORF">QE207_04770</name>
</gene>
<evidence type="ECO:0000256" key="4">
    <source>
        <dbReference type="ARBA" id="ARBA00023172"/>
    </source>
</evidence>
<comment type="function">
    <text evidence="1">Involved in DNA recombination.</text>
</comment>
<evidence type="ECO:0000256" key="3">
    <source>
        <dbReference type="ARBA" id="ARBA00023054"/>
    </source>
</evidence>
<keyword evidence="5" id="KW-0812">Transmembrane</keyword>
<dbReference type="AlphaFoldDB" id="A0AA95GGI5"/>
<dbReference type="Proteomes" id="UP001177597">
    <property type="component" value="Chromosome"/>
</dbReference>
<comment type="similarity">
    <text evidence="2">Belongs to the RmuC family.</text>
</comment>
<protein>
    <submittedName>
        <fullName evidence="6">DNA recombination protein RmuC</fullName>
    </submittedName>
</protein>
<reference evidence="6" key="1">
    <citation type="submission" date="2023-04" db="EMBL/GenBank/DDBJ databases">
        <title>Genome dynamics across the evolutionary transition to endosymbiosis.</title>
        <authorList>
            <person name="Siozios S."/>
            <person name="Nadal-Jimenez P."/>
            <person name="Azagi T."/>
            <person name="Sprong H."/>
            <person name="Frost C.L."/>
            <person name="Parratt S.R."/>
            <person name="Taylor G."/>
            <person name="Brettell L."/>
            <person name="Lew K.C."/>
            <person name="Croft L."/>
            <person name="King K.C."/>
            <person name="Brockhurst M.A."/>
            <person name="Hypsa V."/>
            <person name="Novakova E."/>
            <person name="Darby A.C."/>
            <person name="Hurst G.D.D."/>
        </authorList>
    </citation>
    <scope>NUCLEOTIDE SEQUENCE</scope>
    <source>
        <strain evidence="6">AIh</strain>
    </source>
</reference>
<dbReference type="InterPro" id="IPR003798">
    <property type="entry name" value="DNA_recombination_RmuC"/>
</dbReference>
<dbReference type="EMBL" id="CP123498">
    <property type="protein sequence ID" value="WGL95903.1"/>
    <property type="molecule type" value="Genomic_DNA"/>
</dbReference>
<dbReference type="Pfam" id="PF02646">
    <property type="entry name" value="RmuC"/>
    <property type="match status" value="1"/>
</dbReference>
<organism evidence="6 7">
    <name type="scientific">Arsenophonus nasoniae</name>
    <name type="common">son-killer infecting Nasonia vitripennis</name>
    <dbReference type="NCBI Taxonomy" id="638"/>
    <lineage>
        <taxon>Bacteria</taxon>
        <taxon>Pseudomonadati</taxon>
        <taxon>Pseudomonadota</taxon>
        <taxon>Gammaproteobacteria</taxon>
        <taxon>Enterobacterales</taxon>
        <taxon>Morganellaceae</taxon>
        <taxon>Arsenophonus</taxon>
    </lineage>
</organism>
<accession>A0AA95GGI5</accession>
<proteinExistence type="inferred from homology"/>
<evidence type="ECO:0000313" key="6">
    <source>
        <dbReference type="EMBL" id="WGL95903.1"/>
    </source>
</evidence>
<evidence type="ECO:0000256" key="1">
    <source>
        <dbReference type="ARBA" id="ARBA00003416"/>
    </source>
</evidence>
<keyword evidence="5" id="KW-0472">Membrane</keyword>
<keyword evidence="3" id="KW-0175">Coiled coil</keyword>
<dbReference type="GO" id="GO:0006310">
    <property type="term" value="P:DNA recombination"/>
    <property type="evidence" value="ECO:0007669"/>
    <property type="project" value="UniProtKB-KW"/>
</dbReference>
<keyword evidence="4" id="KW-0233">DNA recombination</keyword>
<dbReference type="RefSeq" id="WP_280629628.1">
    <property type="nucleotide sequence ID" value="NZ_CP123498.1"/>
</dbReference>
<dbReference type="PANTHER" id="PTHR30563:SF0">
    <property type="entry name" value="DNA RECOMBINATION PROTEIN RMUC"/>
    <property type="match status" value="1"/>
</dbReference>
<evidence type="ECO:0000256" key="5">
    <source>
        <dbReference type="SAM" id="Phobius"/>
    </source>
</evidence>